<dbReference type="PANTHER" id="PTHR42944">
    <property type="entry name" value="ADENINE DNA GLYCOSYLASE"/>
    <property type="match status" value="1"/>
</dbReference>
<dbReference type="Pfam" id="PF00633">
    <property type="entry name" value="HHH"/>
    <property type="match status" value="1"/>
</dbReference>
<dbReference type="SUPFAM" id="SSF48150">
    <property type="entry name" value="DNA-glycosylase"/>
    <property type="match status" value="1"/>
</dbReference>
<comment type="similarity">
    <text evidence="3 14">Belongs to the Nth/MutY family.</text>
</comment>
<dbReference type="PANTHER" id="PTHR42944:SF1">
    <property type="entry name" value="ADENINE DNA GLYCOSYLASE"/>
    <property type="match status" value="1"/>
</dbReference>
<reference evidence="16 17" key="1">
    <citation type="journal article" date="2013" name="Genome Announc.">
        <title>Draft Genome Sequence of an Alphaproteobacterium, Caenispirillum salinarum AK4(T), Isolated from a Solar Saltern.</title>
        <authorList>
            <person name="Khatri I."/>
            <person name="Singh A."/>
            <person name="Korpole S."/>
            <person name="Pinnaka A.K."/>
            <person name="Subramanian S."/>
        </authorList>
    </citation>
    <scope>NUCLEOTIDE SEQUENCE [LARGE SCALE GENOMIC DNA]</scope>
    <source>
        <strain evidence="16 17">AK4</strain>
    </source>
</reference>
<dbReference type="PATRIC" id="fig|1238182.3.peg.627"/>
<dbReference type="NCBIfam" id="TIGR01084">
    <property type="entry name" value="mutY"/>
    <property type="match status" value="1"/>
</dbReference>
<comment type="catalytic activity">
    <reaction evidence="1 14">
        <text>Hydrolyzes free adenine bases from 7,8-dihydro-8-oxoguanine:adenine mismatched double-stranded DNA, leaving an apurinic site.</text>
        <dbReference type="EC" id="3.2.2.31"/>
    </reaction>
</comment>
<dbReference type="GO" id="GO:0006284">
    <property type="term" value="P:base-excision repair"/>
    <property type="evidence" value="ECO:0007669"/>
    <property type="project" value="UniProtKB-UniRule"/>
</dbReference>
<dbReference type="PROSITE" id="PS01155">
    <property type="entry name" value="ENDONUCLEASE_III_2"/>
    <property type="match status" value="1"/>
</dbReference>
<dbReference type="InterPro" id="IPR044298">
    <property type="entry name" value="MIG/MutY"/>
</dbReference>
<dbReference type="STRING" id="1238182.C882_2667"/>
<comment type="function">
    <text evidence="2">Adenine glycosylase active on G-A mispairs. MutY also corrects error-prone DNA synthesis past GO lesions which are due to the oxidatively damaged form of guanine: 7,8-dihydro-8-oxoguanine (8-oxo-dGTP).</text>
</comment>
<dbReference type="InterPro" id="IPR011257">
    <property type="entry name" value="DNA_glycosylase"/>
</dbReference>
<evidence type="ECO:0000256" key="2">
    <source>
        <dbReference type="ARBA" id="ARBA00002933"/>
    </source>
</evidence>
<evidence type="ECO:0000256" key="4">
    <source>
        <dbReference type="ARBA" id="ARBA00012045"/>
    </source>
</evidence>
<dbReference type="InterPro" id="IPR015797">
    <property type="entry name" value="NUDIX_hydrolase-like_dom_sf"/>
</dbReference>
<dbReference type="GO" id="GO:0035485">
    <property type="term" value="F:adenine/guanine mispair binding"/>
    <property type="evidence" value="ECO:0007669"/>
    <property type="project" value="TreeGrafter"/>
</dbReference>
<dbReference type="Gene3D" id="1.10.340.30">
    <property type="entry name" value="Hypothetical protein, domain 2"/>
    <property type="match status" value="1"/>
</dbReference>
<evidence type="ECO:0000256" key="7">
    <source>
        <dbReference type="ARBA" id="ARBA00022723"/>
    </source>
</evidence>
<organism evidence="16 17">
    <name type="scientific">Caenispirillum salinarum AK4</name>
    <dbReference type="NCBI Taxonomy" id="1238182"/>
    <lineage>
        <taxon>Bacteria</taxon>
        <taxon>Pseudomonadati</taxon>
        <taxon>Pseudomonadota</taxon>
        <taxon>Alphaproteobacteria</taxon>
        <taxon>Rhodospirillales</taxon>
        <taxon>Novispirillaceae</taxon>
        <taxon>Caenispirillum</taxon>
    </lineage>
</organism>
<dbReference type="AlphaFoldDB" id="K9HQN9"/>
<evidence type="ECO:0000256" key="12">
    <source>
        <dbReference type="ARBA" id="ARBA00023204"/>
    </source>
</evidence>
<dbReference type="InterPro" id="IPR023170">
    <property type="entry name" value="HhH_base_excis_C"/>
</dbReference>
<dbReference type="RefSeq" id="WP_009539076.1">
    <property type="nucleotide sequence ID" value="NZ_ANHY01000003.1"/>
</dbReference>
<dbReference type="OrthoDB" id="9802365at2"/>
<dbReference type="InterPro" id="IPR003265">
    <property type="entry name" value="HhH-GPD_domain"/>
</dbReference>
<evidence type="ECO:0000259" key="15">
    <source>
        <dbReference type="SMART" id="SM00478"/>
    </source>
</evidence>
<keyword evidence="8 14" id="KW-0227">DNA damage</keyword>
<dbReference type="Pfam" id="PF14815">
    <property type="entry name" value="NUDIX_4"/>
    <property type="match status" value="1"/>
</dbReference>
<dbReference type="GO" id="GO:0006298">
    <property type="term" value="P:mismatch repair"/>
    <property type="evidence" value="ECO:0007669"/>
    <property type="project" value="TreeGrafter"/>
</dbReference>
<dbReference type="EC" id="3.2.2.31" evidence="4 14"/>
<evidence type="ECO:0000256" key="14">
    <source>
        <dbReference type="RuleBase" id="RU365096"/>
    </source>
</evidence>
<protein>
    <recommendedName>
        <fullName evidence="5 14">Adenine DNA glycosylase</fullName>
        <ecNumber evidence="4 14">3.2.2.31</ecNumber>
    </recommendedName>
</protein>
<accession>K9HQN9</accession>
<dbReference type="Gene3D" id="1.10.1670.10">
    <property type="entry name" value="Helix-hairpin-Helix base-excision DNA repair enzymes (C-terminal)"/>
    <property type="match status" value="1"/>
</dbReference>
<dbReference type="GO" id="GO:0046872">
    <property type="term" value="F:metal ion binding"/>
    <property type="evidence" value="ECO:0007669"/>
    <property type="project" value="UniProtKB-UniRule"/>
</dbReference>
<dbReference type="CDD" id="cd00056">
    <property type="entry name" value="ENDO3c"/>
    <property type="match status" value="1"/>
</dbReference>
<dbReference type="GO" id="GO:0000701">
    <property type="term" value="F:purine-specific mismatch base pair DNA N-glycosylase activity"/>
    <property type="evidence" value="ECO:0007669"/>
    <property type="project" value="UniProtKB-EC"/>
</dbReference>
<dbReference type="InterPro" id="IPR004036">
    <property type="entry name" value="Endonuclease-III-like_CS2"/>
</dbReference>
<dbReference type="Pfam" id="PF00730">
    <property type="entry name" value="HhH-GPD"/>
    <property type="match status" value="1"/>
</dbReference>
<evidence type="ECO:0000256" key="6">
    <source>
        <dbReference type="ARBA" id="ARBA00022485"/>
    </source>
</evidence>
<gene>
    <name evidence="16" type="ORF">C882_2667</name>
</gene>
<evidence type="ECO:0000256" key="8">
    <source>
        <dbReference type="ARBA" id="ARBA00022763"/>
    </source>
</evidence>
<comment type="cofactor">
    <cofactor evidence="14">
        <name>[4Fe-4S] cluster</name>
        <dbReference type="ChEBI" id="CHEBI:49883"/>
    </cofactor>
    <text evidence="14">Binds 1 [4Fe-4S] cluster.</text>
</comment>
<dbReference type="eggNOG" id="COG1194">
    <property type="taxonomic scope" value="Bacteria"/>
</dbReference>
<name>K9HQN9_9PROT</name>
<dbReference type="GO" id="GO:0051539">
    <property type="term" value="F:4 iron, 4 sulfur cluster binding"/>
    <property type="evidence" value="ECO:0007669"/>
    <property type="project" value="UniProtKB-UniRule"/>
</dbReference>
<dbReference type="GO" id="GO:0034039">
    <property type="term" value="F:8-oxo-7,8-dihydroguanine DNA N-glycosylase activity"/>
    <property type="evidence" value="ECO:0007669"/>
    <property type="project" value="TreeGrafter"/>
</dbReference>
<dbReference type="Proteomes" id="UP000009881">
    <property type="component" value="Unassembled WGS sequence"/>
</dbReference>
<evidence type="ECO:0000256" key="3">
    <source>
        <dbReference type="ARBA" id="ARBA00008343"/>
    </source>
</evidence>
<evidence type="ECO:0000256" key="13">
    <source>
        <dbReference type="ARBA" id="ARBA00023295"/>
    </source>
</evidence>
<evidence type="ECO:0000256" key="9">
    <source>
        <dbReference type="ARBA" id="ARBA00022801"/>
    </source>
</evidence>
<dbReference type="FunFam" id="1.10.340.30:FF:000002">
    <property type="entry name" value="Adenine DNA glycosylase"/>
    <property type="match status" value="1"/>
</dbReference>
<keyword evidence="9" id="KW-0378">Hydrolase</keyword>
<evidence type="ECO:0000256" key="1">
    <source>
        <dbReference type="ARBA" id="ARBA00000843"/>
    </source>
</evidence>
<proteinExistence type="inferred from homology"/>
<dbReference type="SMART" id="SM00478">
    <property type="entry name" value="ENDO3c"/>
    <property type="match status" value="1"/>
</dbReference>
<dbReference type="GO" id="GO:0032357">
    <property type="term" value="F:oxidized purine DNA binding"/>
    <property type="evidence" value="ECO:0007669"/>
    <property type="project" value="TreeGrafter"/>
</dbReference>
<dbReference type="EMBL" id="ANHY01000003">
    <property type="protein sequence ID" value="EKV32588.1"/>
    <property type="molecule type" value="Genomic_DNA"/>
</dbReference>
<comment type="caution">
    <text evidence="16">The sequence shown here is derived from an EMBL/GenBank/DDBJ whole genome shotgun (WGS) entry which is preliminary data.</text>
</comment>
<evidence type="ECO:0000313" key="17">
    <source>
        <dbReference type="Proteomes" id="UP000009881"/>
    </source>
</evidence>
<keyword evidence="10 14" id="KW-0408">Iron</keyword>
<evidence type="ECO:0000256" key="5">
    <source>
        <dbReference type="ARBA" id="ARBA00022023"/>
    </source>
</evidence>
<keyword evidence="11" id="KW-0411">Iron-sulfur</keyword>
<keyword evidence="6" id="KW-0004">4Fe-4S</keyword>
<evidence type="ECO:0000256" key="10">
    <source>
        <dbReference type="ARBA" id="ARBA00023004"/>
    </source>
</evidence>
<keyword evidence="12" id="KW-0234">DNA repair</keyword>
<evidence type="ECO:0000256" key="11">
    <source>
        <dbReference type="ARBA" id="ARBA00023014"/>
    </source>
</evidence>
<dbReference type="CDD" id="cd03431">
    <property type="entry name" value="NUDIX_DNA_Glycosylase_C-MutY"/>
    <property type="match status" value="1"/>
</dbReference>
<dbReference type="InterPro" id="IPR005760">
    <property type="entry name" value="A/G_AdeGlyc_MutY"/>
</dbReference>
<sequence length="359" mass="38917">MPPSRASADALLSWYDRHARRLPWRTPPGGPAPDPYAVWLSEVMLQQTTVAAVIPYYERFLSRWPTVSDLAAAPQDDVLTEWAGLGYYARARNLHKCAKVVADEHGGVFPDTEDGLRALPGIGAYTAAAVAAIAFGQPATVVDGNVERVMARLFAVTEPLPDSKADLKRLAATLTPRKRAGDYAQAVMDLGATVCTPRSPSCLGCPWQEPCAAQSEGIQDQLPKKRRKTAKPVRRGVAFWVIDGTGRALLRKRPDSGLLGGMTEVPSTPWQEDATWTPDAALPHAPVTVEGWRPLPGLVRHTFTHFHLELAVLTAALSHPGPEDAGRWVDVADMGGEALPTLMRKVVKHALQAALDPHH</sequence>
<feature type="domain" description="HhH-GPD" evidence="15">
    <location>
        <begin position="44"/>
        <end position="193"/>
    </location>
</feature>
<dbReference type="InterPro" id="IPR000445">
    <property type="entry name" value="HhH_motif"/>
</dbReference>
<keyword evidence="17" id="KW-1185">Reference proteome</keyword>
<keyword evidence="13 14" id="KW-0326">Glycosidase</keyword>
<evidence type="ECO:0000313" key="16">
    <source>
        <dbReference type="EMBL" id="EKV32588.1"/>
    </source>
</evidence>
<dbReference type="SUPFAM" id="SSF55811">
    <property type="entry name" value="Nudix"/>
    <property type="match status" value="1"/>
</dbReference>
<dbReference type="Gene3D" id="3.90.79.10">
    <property type="entry name" value="Nucleoside Triphosphate Pyrophosphohydrolase"/>
    <property type="match status" value="1"/>
</dbReference>
<dbReference type="InterPro" id="IPR029119">
    <property type="entry name" value="MutY_C"/>
</dbReference>
<keyword evidence="7" id="KW-0479">Metal-binding</keyword>